<dbReference type="PATRIC" id="fig|396596.7.peg.7378"/>
<dbReference type="Proteomes" id="UP000005463">
    <property type="component" value="Unassembled WGS sequence"/>
</dbReference>
<accession>B1F987</accession>
<evidence type="ECO:0000313" key="1">
    <source>
        <dbReference type="EMBL" id="EDT05859.1"/>
    </source>
</evidence>
<organism evidence="1 2">
    <name type="scientific">Burkholderia ambifaria IOP40-10</name>
    <dbReference type="NCBI Taxonomy" id="396596"/>
    <lineage>
        <taxon>Bacteria</taxon>
        <taxon>Pseudomonadati</taxon>
        <taxon>Pseudomonadota</taxon>
        <taxon>Betaproteobacteria</taxon>
        <taxon>Burkholderiales</taxon>
        <taxon>Burkholderiaceae</taxon>
        <taxon>Burkholderia</taxon>
        <taxon>Burkholderia cepacia complex</taxon>
    </lineage>
</organism>
<protein>
    <submittedName>
        <fullName evidence="1">Uncharacterized protein</fullName>
    </submittedName>
</protein>
<name>B1F987_9BURK</name>
<dbReference type="AlphaFoldDB" id="B1F987"/>
<proteinExistence type="predicted"/>
<reference evidence="1 2" key="1">
    <citation type="submission" date="2008-03" db="EMBL/GenBank/DDBJ databases">
        <title>Sequencing of the draft genome and assembly of Burkholderia ambifaria IOP40-10.</title>
        <authorList>
            <consortium name="US DOE Joint Genome Institute (JGI-PGF)"/>
            <person name="Copeland A."/>
            <person name="Lucas S."/>
            <person name="Lapidus A."/>
            <person name="Glavina del Rio T."/>
            <person name="Dalin E."/>
            <person name="Tice H."/>
            <person name="Bruce D."/>
            <person name="Goodwin L."/>
            <person name="Pitluck S."/>
            <person name="Larimer F."/>
            <person name="Land M.L."/>
            <person name="Hauser L."/>
            <person name="Tiedje J."/>
            <person name="Richardson P."/>
        </authorList>
    </citation>
    <scope>NUCLEOTIDE SEQUENCE [LARGE SCALE GENOMIC DNA]</scope>
    <source>
        <strain evidence="1 2">IOP40-10</strain>
    </source>
</reference>
<sequence length="90" mass="9960">MSEKFPLHAMTTLSRQHYKRLRFYWQGRANGGAGTTDGIDPDLAALGLVERFERFGSGVCFRIMHAGVVLLASACFVARRTGKRLSTSPD</sequence>
<evidence type="ECO:0000313" key="2">
    <source>
        <dbReference type="Proteomes" id="UP000005463"/>
    </source>
</evidence>
<comment type="caution">
    <text evidence="1">The sequence shown here is derived from an EMBL/GenBank/DDBJ whole genome shotgun (WGS) entry which is preliminary data.</text>
</comment>
<gene>
    <name evidence="1" type="ORF">BamIOP4010DRAFT_0596</name>
</gene>
<dbReference type="RefSeq" id="WP_006749813.1">
    <property type="nucleotide sequence ID" value="NZ_ABLC01000006.1"/>
</dbReference>
<dbReference type="EMBL" id="ABLC01000006">
    <property type="protein sequence ID" value="EDT05859.1"/>
    <property type="molecule type" value="Genomic_DNA"/>
</dbReference>